<protein>
    <submittedName>
        <fullName evidence="2">(thale cress) hypothetical protein</fullName>
    </submittedName>
</protein>
<evidence type="ECO:0000256" key="1">
    <source>
        <dbReference type="SAM" id="SignalP"/>
    </source>
</evidence>
<sequence>MKSIVFFLLLLLTVATSGQMINGWGYLNLTSVHEDGEAEVLWDSLALKKSQKLAVGAVYKGNQAVCNAHIYGNCIAPQKNGVKRKCELYTYCSRMHGDSM</sequence>
<feature type="signal peptide" evidence="1">
    <location>
        <begin position="1"/>
        <end position="18"/>
    </location>
</feature>
<dbReference type="AlphaFoldDB" id="A0A7G2FC99"/>
<dbReference type="PANTHER" id="PTHR39112:SF5">
    <property type="entry name" value="PROTEIN RALF-LIKE 27"/>
    <property type="match status" value="1"/>
</dbReference>
<dbReference type="Proteomes" id="UP000516314">
    <property type="component" value="Chromosome 5"/>
</dbReference>
<dbReference type="EMBL" id="LR881470">
    <property type="protein sequence ID" value="CAD5333436.1"/>
    <property type="molecule type" value="Genomic_DNA"/>
</dbReference>
<gene>
    <name evidence="2" type="ORF">AT9943_LOCUS20792</name>
</gene>
<dbReference type="InterPro" id="IPR039252">
    <property type="entry name" value="RALFL27"/>
</dbReference>
<name>A0A7G2FC99_ARATH</name>
<accession>A0A7G2FC99</accession>
<organism evidence="2 3">
    <name type="scientific">Arabidopsis thaliana</name>
    <name type="common">Mouse-ear cress</name>
    <dbReference type="NCBI Taxonomy" id="3702"/>
    <lineage>
        <taxon>Eukaryota</taxon>
        <taxon>Viridiplantae</taxon>
        <taxon>Streptophyta</taxon>
        <taxon>Embryophyta</taxon>
        <taxon>Tracheophyta</taxon>
        <taxon>Spermatophyta</taxon>
        <taxon>Magnoliopsida</taxon>
        <taxon>eudicotyledons</taxon>
        <taxon>Gunneridae</taxon>
        <taxon>Pentapetalae</taxon>
        <taxon>rosids</taxon>
        <taxon>malvids</taxon>
        <taxon>Brassicales</taxon>
        <taxon>Brassicaceae</taxon>
        <taxon>Camelineae</taxon>
        <taxon>Arabidopsis</taxon>
    </lineage>
</organism>
<dbReference type="PANTHER" id="PTHR39112">
    <property type="entry name" value="PROTEIN RALF-LIKE 27-RELATED"/>
    <property type="match status" value="1"/>
</dbReference>
<evidence type="ECO:0000313" key="3">
    <source>
        <dbReference type="Proteomes" id="UP000516314"/>
    </source>
</evidence>
<evidence type="ECO:0000313" key="2">
    <source>
        <dbReference type="EMBL" id="CAD5333436.1"/>
    </source>
</evidence>
<proteinExistence type="predicted"/>
<feature type="chain" id="PRO_5028937820" evidence="1">
    <location>
        <begin position="19"/>
        <end position="100"/>
    </location>
</feature>
<reference evidence="2 3" key="1">
    <citation type="submission" date="2020-09" db="EMBL/GenBank/DDBJ databases">
        <authorList>
            <person name="Ashkenazy H."/>
        </authorList>
    </citation>
    <scope>NUCLEOTIDE SEQUENCE [LARGE SCALE GENOMIC DNA]</scope>
    <source>
        <strain evidence="3">cv. Cdm-0</strain>
    </source>
</reference>
<keyword evidence="1" id="KW-0732">Signal</keyword>